<accession>A0ABQ9WSZ0</accession>
<protein>
    <submittedName>
        <fullName evidence="2">Uncharacterized protein</fullName>
    </submittedName>
</protein>
<evidence type="ECO:0000313" key="3">
    <source>
        <dbReference type="Proteomes" id="UP001281761"/>
    </source>
</evidence>
<organism evidence="2 3">
    <name type="scientific">Blattamonas nauphoetae</name>
    <dbReference type="NCBI Taxonomy" id="2049346"/>
    <lineage>
        <taxon>Eukaryota</taxon>
        <taxon>Metamonada</taxon>
        <taxon>Preaxostyla</taxon>
        <taxon>Oxymonadida</taxon>
        <taxon>Blattamonas</taxon>
    </lineage>
</organism>
<feature type="transmembrane region" description="Helical" evidence="1">
    <location>
        <begin position="1848"/>
        <end position="1870"/>
    </location>
</feature>
<proteinExistence type="predicted"/>
<keyword evidence="1" id="KW-1133">Transmembrane helix</keyword>
<name>A0ABQ9WSZ0_9EUKA</name>
<comment type="caution">
    <text evidence="2">The sequence shown here is derived from an EMBL/GenBank/DDBJ whole genome shotgun (WGS) entry which is preliminary data.</text>
</comment>
<dbReference type="EMBL" id="JARBJD010000456">
    <property type="protein sequence ID" value="KAK2941847.1"/>
    <property type="molecule type" value="Genomic_DNA"/>
</dbReference>
<reference evidence="2 3" key="1">
    <citation type="journal article" date="2022" name="bioRxiv">
        <title>Genomics of Preaxostyla Flagellates Illuminates Evolutionary Transitions and the Path Towards Mitochondrial Loss.</title>
        <authorList>
            <person name="Novak L.V.F."/>
            <person name="Treitli S.C."/>
            <person name="Pyrih J."/>
            <person name="Halakuc P."/>
            <person name="Pipaliya S.V."/>
            <person name="Vacek V."/>
            <person name="Brzon O."/>
            <person name="Soukal P."/>
            <person name="Eme L."/>
            <person name="Dacks J.B."/>
            <person name="Karnkowska A."/>
            <person name="Elias M."/>
            <person name="Hampl V."/>
        </authorList>
    </citation>
    <scope>NUCLEOTIDE SEQUENCE [LARGE SCALE GENOMIC DNA]</scope>
    <source>
        <strain evidence="2">NAU3</strain>
        <tissue evidence="2">Gut</tissue>
    </source>
</reference>
<keyword evidence="1" id="KW-0812">Transmembrane</keyword>
<keyword evidence="1" id="KW-0472">Membrane</keyword>
<evidence type="ECO:0000313" key="2">
    <source>
        <dbReference type="EMBL" id="KAK2941847.1"/>
    </source>
</evidence>
<dbReference type="Proteomes" id="UP001281761">
    <property type="component" value="Unassembled WGS sequence"/>
</dbReference>
<sequence length="2095" mass="225569">MQASCWGERRSRREELGTVRRTVLGPGVRFSLTTSIVECSFVATGVRTVYGACFDLGTSTGETQICHCKFSDGIGCDSPACSLSTFTSCVITFSSFESFDDSSLNLLYVTSSIDILNCRFVQSTGSFGGAISLVTCSALLTVKDSLFDQCTATRGGGISASETPSFNLNNLKFRDCTAGMGNAVSLDITREEIDEDMIKNCVSSANEKNVFLMKGSLKYPDDLILYDSSIEIPSITLSASLDRDDVKGSLRVTVNASVEGRILILLENKENGYQRPNADSPPPITRLFMFDFSTTSTTSSKPVLFGEWNLLQYEANYSVTISSLAGTDIALSPSLLETPNPARIVEVITDWSSSRPEQLSFQLKGRTLLSGNYIVKVKEVPDLSLVVSFTGNPTSPESRNMHSSNLTLFLFGEGAKLTFDTTYEIESVEKGDGTFIILDPPRLFFTTPNPPRLMSVNDAVFPDPLDKSTVTIALFGINLPTGLNSLNVSLIGDHPSTEITLTASFSSEESGTARAVVFDAEDGDVDILFDSEYSIESLWNENGSIWIPSYLTIVVPSSPGIVESVESVSLNDAKTIVTLTLCGTDFVPGPTHVVLSDGSEDVTSKGGISVVNKTHCTVSFAAGWTQSSSTVAYGQSYSVKSVSSSSTSFLVRSSVLVNIPEAPCVTSISCTLTTNFTHFEVTVSGSALPTSGTYTARLESSSFSFDVSLSEGVWKSEPIEGNATNGLFFGTTYTISSISRGNDKVLLNTTSFSTPAGPTLSNVSCALDSSDLSFAVLTLSGLRMPSSSDYKFIVVETGGSTQVTLDVSFTSSTEGNGIVEVYSKPNTLQYGHSYSVISLSLGSLSISLPSPSITFSLPDPPRLTGVNTPIFLNPIDKSTVSMSLSGCQIPPEQYSMNVSLVGGGSSDKITLNASFSSEESGTARAVVFDAEDGDVDILFDSEYSIESLWNENGSIWIPSYLTIVVPSSPGIVESVESVSLNDAKTIVTLTLCGTDFVPGPTHVVLSDGSEDVTSNNDLTVKNDTHLVVTVPTGWTQSSSSVAYGQSYSVKLVGSSSSSLLVRSSVFVNIPNAPCVTSISSTLAPSFTHFVITLSGSALPTSGPSTARLTEPLFDFSVTFMNGVGTSEPIEGNATNGLLFNSTYTPSSLTLDGDLILLNATSFSTPAGPTLSNVSCALDSSDLSFAVLTLSGLRMPSSSDYKLTVVEVGRSTQVTLDVSFTSSTEGNGSVEVYSKENTLQYGHSYSVSSLFLGSLSISLPSPSITFDTPPAPIRVEDANAALNDIRTEVIVELSGMSFVAGDWQITLPTTPPRVVRGELGKNGKIVCSVEADETDHKKLLFGSTYIVSAVKLNGNEVIVNDDVFFTVPHAPFVTAASFSFVNRQHTSCKLSFEGTFLVLGEYNVTLDPPFWVVVSFSSASLGTTGEMKIGWADSIRYSQTFKIQSIVRTDNVNDVIQFDSDIEIATEPKPDSIVLFVNSSGSSSPFCGDSSLPCSSMDVGFSIVSGIGFTRSEMKIVESANQSSRHSMSSGSVLSISTSSTISATLEIGSSTTVGSQTGLFVVSSARLEFHEISVSVLQTDPSFVLVSADNSTLVLKNTSFSGNPLLLSSLNFELSEHSQFVCDWSTGLFRLSNSITNITSSQLHDLPQGALNMKNGTLTLRESSFDGNTPHLDSFPSARRNILCTDEGKVNIGSLSSGDGSKDHPSAWISSSDCVLSGDDAQRNSPLFVPTLSSESTSSWHKKEKQFDVTILGTTLVPCGLFLEVYDVQKNKPGVSRNIELTQQSATSFTESNITFTLPASSLSDLDSSLEWRGRLVFGHEQRTTDFFVIQNDASSRMAQTVKDNMKWWIPLVVVLSCILLALTLIIVLCRQRHLKKEEAKAQSAAEIDQQEMEVAKLEEDPPTRSDNLILSSDQFTQPTSQQVSLSKEQAVQPTIVPRGVIPVQNRVEAISCDGEMKTVVVNKMDTLFERLHTKKMVFDRRQIEQMIVRGLTQLMERRHEETGLRLSSHWVLFDSEDKVCLKLGFDKVDRNEKNDPSSPQLKVNEDIRWQAPEQKRRKDGEEEKEVNANLVSVFRLGLVLYEIETGLVPVSLSQ</sequence>
<evidence type="ECO:0000256" key="1">
    <source>
        <dbReference type="SAM" id="Phobius"/>
    </source>
</evidence>
<keyword evidence="3" id="KW-1185">Reference proteome</keyword>
<gene>
    <name evidence="2" type="ORF">BLNAU_23238</name>
</gene>